<dbReference type="SUPFAM" id="SSF50692">
    <property type="entry name" value="ADC-like"/>
    <property type="match status" value="1"/>
</dbReference>
<dbReference type="EC" id="4.1.1.11" evidence="9"/>
<dbReference type="EMBL" id="MSDW01000002">
    <property type="protein sequence ID" value="OKY77317.1"/>
    <property type="molecule type" value="Genomic_DNA"/>
</dbReference>
<evidence type="ECO:0000256" key="4">
    <source>
        <dbReference type="ARBA" id="ARBA00022813"/>
    </source>
</evidence>
<feature type="chain" id="PRO_5023456473" description="Aspartate 1-decarboxylase alpha chain" evidence="9">
    <location>
        <begin position="24"/>
        <end position="113"/>
    </location>
</feature>
<evidence type="ECO:0000256" key="9">
    <source>
        <dbReference type="HAMAP-Rule" id="MF_00446"/>
    </source>
</evidence>
<dbReference type="UniPathway" id="UPA00028">
    <property type="reaction ID" value="UER00002"/>
</dbReference>
<keyword evidence="2 9" id="KW-0566">Pantothenate biosynthesis</keyword>
<evidence type="ECO:0000256" key="6">
    <source>
        <dbReference type="ARBA" id="ARBA00023239"/>
    </source>
</evidence>
<dbReference type="InterPro" id="IPR003190">
    <property type="entry name" value="Asp_decarbox"/>
</dbReference>
<dbReference type="AlphaFoldDB" id="A0A1Q6DSL7"/>
<protein>
    <recommendedName>
        <fullName evidence="9">Aspartate 1-decarboxylase</fullName>
        <ecNumber evidence="9">4.1.1.11</ecNumber>
    </recommendedName>
    <alternativeName>
        <fullName evidence="9">Aspartate alpha-decarboxylase</fullName>
    </alternativeName>
    <component>
        <recommendedName>
            <fullName evidence="9">Aspartate 1-decarboxylase beta chain</fullName>
        </recommendedName>
    </component>
    <component>
        <recommendedName>
            <fullName evidence="9">Aspartate 1-decarboxylase alpha chain</fullName>
        </recommendedName>
    </component>
</protein>
<comment type="pathway">
    <text evidence="9">Cofactor biosynthesis; (R)-pantothenate biosynthesis; beta-alanine from L-aspartate: step 1/1.</text>
</comment>
<proteinExistence type="inferred from homology"/>
<evidence type="ECO:0000256" key="5">
    <source>
        <dbReference type="ARBA" id="ARBA00023145"/>
    </source>
</evidence>
<comment type="similarity">
    <text evidence="9">Belongs to the PanD family.</text>
</comment>
<dbReference type="PANTHER" id="PTHR21012">
    <property type="entry name" value="ASPARTATE 1-DECARBOXYLASE"/>
    <property type="match status" value="1"/>
</dbReference>
<feature type="active site" description="Proton donor" evidence="9">
    <location>
        <position position="57"/>
    </location>
</feature>
<keyword evidence="8 9" id="KW-0670">Pyruvate</keyword>
<keyword evidence="5 9" id="KW-0865">Zymogen</keyword>
<dbReference type="STRING" id="1903181.BTN85_1967"/>
<dbReference type="InParanoid" id="A0A1Q6DSL7"/>
<dbReference type="HAMAP" id="MF_00446">
    <property type="entry name" value="PanD"/>
    <property type="match status" value="1"/>
</dbReference>
<comment type="cofactor">
    <cofactor evidence="9">
        <name>pyruvate</name>
        <dbReference type="ChEBI" id="CHEBI:15361"/>
    </cofactor>
    <text evidence="9">Binds 1 pyruvoyl group covalently per subunit.</text>
</comment>
<evidence type="ECO:0000313" key="10">
    <source>
        <dbReference type="EMBL" id="OKY77317.1"/>
    </source>
</evidence>
<keyword evidence="6 9" id="KW-0456">Lyase</keyword>
<comment type="PTM">
    <text evidence="9">Is synthesized initially as an inactive proenzyme, which is activated by self-cleavage at a specific serine bond to produce a beta-subunit with a hydroxyl group at its C-terminus and an alpha-subunit with a pyruvoyl group at its N-terminus.</text>
</comment>
<name>A0A1Q6DSL7_METT1</name>
<evidence type="ECO:0000256" key="1">
    <source>
        <dbReference type="ARBA" id="ARBA00022490"/>
    </source>
</evidence>
<evidence type="ECO:0000256" key="2">
    <source>
        <dbReference type="ARBA" id="ARBA00022655"/>
    </source>
</evidence>
<dbReference type="Gene3D" id="2.40.40.20">
    <property type="match status" value="1"/>
</dbReference>
<keyword evidence="11" id="KW-1185">Reference proteome</keyword>
<keyword evidence="3 9" id="KW-0210">Decarboxylase</keyword>
<dbReference type="Proteomes" id="UP000185744">
    <property type="component" value="Unassembled WGS sequence"/>
</dbReference>
<dbReference type="InterPro" id="IPR009010">
    <property type="entry name" value="Asp_de-COase-like_dom_sf"/>
</dbReference>
<comment type="subcellular location">
    <subcellularLocation>
        <location evidence="9">Cytoplasm</location>
    </subcellularLocation>
</comment>
<keyword evidence="7 9" id="KW-0704">Schiff base</keyword>
<feature type="chain" id="PRO_5023456474" description="Aspartate 1-decarboxylase beta chain" evidence="9">
    <location>
        <begin position="1"/>
        <end position="23"/>
    </location>
</feature>
<dbReference type="GO" id="GO:0006523">
    <property type="term" value="P:alanine biosynthetic process"/>
    <property type="evidence" value="ECO:0007669"/>
    <property type="project" value="InterPro"/>
</dbReference>
<comment type="function">
    <text evidence="9">Catalyzes the pyruvoyl-dependent decarboxylation of aspartate to produce beta-alanine.</text>
</comment>
<keyword evidence="1 9" id="KW-0963">Cytoplasm</keyword>
<dbReference type="GO" id="GO:0004068">
    <property type="term" value="F:aspartate 1-decarboxylase activity"/>
    <property type="evidence" value="ECO:0007669"/>
    <property type="project" value="UniProtKB-UniRule"/>
</dbReference>
<dbReference type="PANTHER" id="PTHR21012:SF0">
    <property type="entry name" value="ASPARTATE 1-DECARBOXYLASE"/>
    <property type="match status" value="1"/>
</dbReference>
<evidence type="ECO:0000313" key="11">
    <source>
        <dbReference type="Proteomes" id="UP000185744"/>
    </source>
</evidence>
<gene>
    <name evidence="9" type="primary">panD</name>
    <name evidence="10" type="ORF">BTN85_1967</name>
</gene>
<feature type="active site" description="Schiff-base intermediate with substrate; via pyruvic acid" evidence="9">
    <location>
        <position position="24"/>
    </location>
</feature>
<feature type="modified residue" description="Pyruvic acid (Ser)" evidence="9">
    <location>
        <position position="24"/>
    </location>
</feature>
<comment type="catalytic activity">
    <reaction evidence="9">
        <text>L-aspartate + H(+) = beta-alanine + CO2</text>
        <dbReference type="Rhea" id="RHEA:19497"/>
        <dbReference type="ChEBI" id="CHEBI:15378"/>
        <dbReference type="ChEBI" id="CHEBI:16526"/>
        <dbReference type="ChEBI" id="CHEBI:29991"/>
        <dbReference type="ChEBI" id="CHEBI:57966"/>
        <dbReference type="EC" id="4.1.1.11"/>
    </reaction>
</comment>
<feature type="binding site" evidence="9">
    <location>
        <begin position="72"/>
        <end position="74"/>
    </location>
    <ligand>
        <name>substrate</name>
    </ligand>
</feature>
<evidence type="ECO:0000256" key="3">
    <source>
        <dbReference type="ARBA" id="ARBA00022793"/>
    </source>
</evidence>
<accession>A0A1Q6DSL7</accession>
<reference evidence="10" key="1">
    <citation type="submission" date="2016-12" db="EMBL/GenBank/DDBJ databases">
        <title>Discovery of methanogenic haloarchaea.</title>
        <authorList>
            <person name="Sorokin D.Y."/>
            <person name="Makarova K.S."/>
            <person name="Abbas B."/>
            <person name="Ferrer M."/>
            <person name="Golyshin P.N."/>
        </authorList>
    </citation>
    <scope>NUCLEOTIDE SEQUENCE [LARGE SCALE GENOMIC DNA]</scope>
    <source>
        <strain evidence="10">HMET1</strain>
    </source>
</reference>
<feature type="binding site" evidence="9">
    <location>
        <position position="56"/>
    </location>
    <ligand>
        <name>substrate</name>
    </ligand>
</feature>
<comment type="caution">
    <text evidence="10">The sequence shown here is derived from an EMBL/GenBank/DDBJ whole genome shotgun (WGS) entry which is preliminary data.</text>
</comment>
<comment type="subunit">
    <text evidence="9">Heterooctamer of four alpha and four beta subunits.</text>
</comment>
<evidence type="ECO:0000256" key="7">
    <source>
        <dbReference type="ARBA" id="ARBA00023270"/>
    </source>
</evidence>
<dbReference type="GO" id="GO:0015940">
    <property type="term" value="P:pantothenate biosynthetic process"/>
    <property type="evidence" value="ECO:0007669"/>
    <property type="project" value="UniProtKB-UniRule"/>
</dbReference>
<sequence length="113" mass="12527">MKWFLNSKIHGAVVTEAELDYKGSITIDVELMEKSGLEKGEKVLVVSEDTGSRLETYVIEGERDSGNIKVNGPASKKISKGETVIIMGFKLSEEPVEATKITVDKENKFKEHI</sequence>
<keyword evidence="4 9" id="KW-0068">Autocatalytic cleavage</keyword>
<dbReference type="GO" id="GO:0005829">
    <property type="term" value="C:cytosol"/>
    <property type="evidence" value="ECO:0007669"/>
    <property type="project" value="TreeGrafter"/>
</dbReference>
<dbReference type="Pfam" id="PF02261">
    <property type="entry name" value="Asp_decarbox"/>
    <property type="match status" value="1"/>
</dbReference>
<evidence type="ECO:0000256" key="8">
    <source>
        <dbReference type="ARBA" id="ARBA00023317"/>
    </source>
</evidence>
<organism evidence="10 11">
    <name type="scientific">Methanohalarchaeum thermophilum</name>
    <dbReference type="NCBI Taxonomy" id="1903181"/>
    <lineage>
        <taxon>Archaea</taxon>
        <taxon>Methanobacteriati</taxon>
        <taxon>Methanobacteriota</taxon>
        <taxon>Methanonatronarchaeia</taxon>
        <taxon>Methanonatronarchaeales</taxon>
        <taxon>Methanonatronarchaeaceae</taxon>
        <taxon>Candidatus Methanohalarchaeum</taxon>
    </lineage>
</organism>